<reference evidence="1" key="1">
    <citation type="submission" date="2021-06" db="EMBL/GenBank/DDBJ databases">
        <authorList>
            <person name="Kallberg Y."/>
            <person name="Tangrot J."/>
            <person name="Rosling A."/>
        </authorList>
    </citation>
    <scope>NUCLEOTIDE SEQUENCE</scope>
    <source>
        <strain evidence="1">MA461A</strain>
    </source>
</reference>
<evidence type="ECO:0000313" key="2">
    <source>
        <dbReference type="Proteomes" id="UP000789920"/>
    </source>
</evidence>
<feature type="non-terminal residue" evidence="1">
    <location>
        <position position="92"/>
    </location>
</feature>
<dbReference type="Proteomes" id="UP000789920">
    <property type="component" value="Unassembled WGS sequence"/>
</dbReference>
<organism evidence="1 2">
    <name type="scientific">Racocetra persica</name>
    <dbReference type="NCBI Taxonomy" id="160502"/>
    <lineage>
        <taxon>Eukaryota</taxon>
        <taxon>Fungi</taxon>
        <taxon>Fungi incertae sedis</taxon>
        <taxon>Mucoromycota</taxon>
        <taxon>Glomeromycotina</taxon>
        <taxon>Glomeromycetes</taxon>
        <taxon>Diversisporales</taxon>
        <taxon>Gigasporaceae</taxon>
        <taxon>Racocetra</taxon>
    </lineage>
</organism>
<gene>
    <name evidence="1" type="ORF">RPERSI_LOCUS19249</name>
</gene>
<comment type="caution">
    <text evidence="1">The sequence shown here is derived from an EMBL/GenBank/DDBJ whole genome shotgun (WGS) entry which is preliminary data.</text>
</comment>
<sequence length="92" mass="10829">HENENFCPKMIGFSANTNVRFIYDFCEDEELKATSEQKFNNTKLFRLLPKSIKKYTKIFCDLIINTLTVNDSRLGEERKIVEIDSKFKKDVS</sequence>
<protein>
    <submittedName>
        <fullName evidence="1">16443_t:CDS:1</fullName>
    </submittedName>
</protein>
<accession>A0ACA9RG75</accession>
<keyword evidence="2" id="KW-1185">Reference proteome</keyword>
<proteinExistence type="predicted"/>
<feature type="non-terminal residue" evidence="1">
    <location>
        <position position="1"/>
    </location>
</feature>
<evidence type="ECO:0000313" key="1">
    <source>
        <dbReference type="EMBL" id="CAG8791571.1"/>
    </source>
</evidence>
<name>A0ACA9RG75_9GLOM</name>
<dbReference type="EMBL" id="CAJVQC010052439">
    <property type="protein sequence ID" value="CAG8791571.1"/>
    <property type="molecule type" value="Genomic_DNA"/>
</dbReference>